<name>A0A935TC00_9PROT</name>
<evidence type="ECO:0000313" key="1">
    <source>
        <dbReference type="EMBL" id="MBK7955726.1"/>
    </source>
</evidence>
<gene>
    <name evidence="1" type="ORF">IPK02_18265</name>
</gene>
<evidence type="ECO:0000313" key="2">
    <source>
        <dbReference type="Proteomes" id="UP000706151"/>
    </source>
</evidence>
<reference evidence="1 2" key="1">
    <citation type="submission" date="2020-10" db="EMBL/GenBank/DDBJ databases">
        <title>Connecting structure to function with the recovery of over 1000 high-quality activated sludge metagenome-assembled genomes encoding full-length rRNA genes using long-read sequencing.</title>
        <authorList>
            <person name="Singleton C.M."/>
            <person name="Petriglieri F."/>
            <person name="Kristensen J.M."/>
            <person name="Kirkegaard R.H."/>
            <person name="Michaelsen T.Y."/>
            <person name="Andersen M.H."/>
            <person name="Karst S.M."/>
            <person name="Dueholm M.S."/>
            <person name="Nielsen P.H."/>
            <person name="Albertsen M."/>
        </authorList>
    </citation>
    <scope>NUCLEOTIDE SEQUENCE [LARGE SCALE GENOMIC DNA]</scope>
    <source>
        <strain evidence="1">Fred_18-Q3-R57-64_BAT3C.720</strain>
    </source>
</reference>
<accession>A0A935TC00</accession>
<dbReference type="Proteomes" id="UP000706151">
    <property type="component" value="Unassembled WGS sequence"/>
</dbReference>
<proteinExistence type="predicted"/>
<protein>
    <submittedName>
        <fullName evidence="1">Uncharacterized protein</fullName>
    </submittedName>
</protein>
<sequence>MNPAHERTAVARAEFFLALAEQCSPEQRTEFEAFLEAAIVFARAALHRLKNEFESHPSWNVWFAQLKGNPAVEFFREHRDFVLKEASPKVGQIISFNRVATAAQLYYFENPSITATTTVREHLRLYVQTLQDAEACFRK</sequence>
<dbReference type="AlphaFoldDB" id="A0A935TC00"/>
<dbReference type="EMBL" id="JADJOT010000011">
    <property type="protein sequence ID" value="MBK7955726.1"/>
    <property type="molecule type" value="Genomic_DNA"/>
</dbReference>
<comment type="caution">
    <text evidence="1">The sequence shown here is derived from an EMBL/GenBank/DDBJ whole genome shotgun (WGS) entry which is preliminary data.</text>
</comment>
<organism evidence="1 2">
    <name type="scientific">Candidatus Accumulibacter affinis</name>
    <dbReference type="NCBI Taxonomy" id="2954384"/>
    <lineage>
        <taxon>Bacteria</taxon>
        <taxon>Pseudomonadati</taxon>
        <taxon>Pseudomonadota</taxon>
        <taxon>Betaproteobacteria</taxon>
        <taxon>Candidatus Accumulibacter</taxon>
    </lineage>
</organism>